<feature type="domain" description="HTH tetR-type" evidence="5">
    <location>
        <begin position="10"/>
        <end position="70"/>
    </location>
</feature>
<dbReference type="AlphaFoldDB" id="A0A1H7NW67"/>
<dbReference type="InterPro" id="IPR036271">
    <property type="entry name" value="Tet_transcr_reg_TetR-rel_C_sf"/>
</dbReference>
<dbReference type="Proteomes" id="UP000198677">
    <property type="component" value="Unassembled WGS sequence"/>
</dbReference>
<feature type="DNA-binding region" description="H-T-H motif" evidence="4">
    <location>
        <begin position="33"/>
        <end position="52"/>
    </location>
</feature>
<proteinExistence type="predicted"/>
<dbReference type="Pfam" id="PF13305">
    <property type="entry name" value="TetR_C_33"/>
    <property type="match status" value="1"/>
</dbReference>
<protein>
    <submittedName>
        <fullName evidence="6">DNA-binding transcriptional regulator, AcrR family</fullName>
    </submittedName>
</protein>
<dbReference type="InterPro" id="IPR050109">
    <property type="entry name" value="HTH-type_TetR-like_transc_reg"/>
</dbReference>
<sequence length="195" mass="20903">MLDNVYVDDEPLRDKLVRCGVELLEREGIEGVSLRAITRAAEVSHGAPRRYFPTHKALLAAIAAEGLADLAVAVRSALVGGELPARDRLVALGWAYVRFADRRRAMFELMFRHDLLEGSGAELRRTSLPLFESLVALVDEATAGSADARERALGIWTGLHGMAVLAADRALQVIGDPQGAAALVGRTVDAHLATG</sequence>
<dbReference type="GO" id="GO:0000976">
    <property type="term" value="F:transcription cis-regulatory region binding"/>
    <property type="evidence" value="ECO:0007669"/>
    <property type="project" value="TreeGrafter"/>
</dbReference>
<keyword evidence="2 4" id="KW-0238">DNA-binding</keyword>
<evidence type="ECO:0000259" key="5">
    <source>
        <dbReference type="PROSITE" id="PS50977"/>
    </source>
</evidence>
<dbReference type="InterPro" id="IPR009057">
    <property type="entry name" value="Homeodomain-like_sf"/>
</dbReference>
<evidence type="ECO:0000256" key="1">
    <source>
        <dbReference type="ARBA" id="ARBA00023015"/>
    </source>
</evidence>
<name>A0A1H7NW67_9NOCA</name>
<organism evidence="6 7">
    <name type="scientific">Rhodococcus maanshanensis</name>
    <dbReference type="NCBI Taxonomy" id="183556"/>
    <lineage>
        <taxon>Bacteria</taxon>
        <taxon>Bacillati</taxon>
        <taxon>Actinomycetota</taxon>
        <taxon>Actinomycetes</taxon>
        <taxon>Mycobacteriales</taxon>
        <taxon>Nocardiaceae</taxon>
        <taxon>Rhodococcus</taxon>
    </lineage>
</organism>
<dbReference type="SUPFAM" id="SSF48498">
    <property type="entry name" value="Tetracyclin repressor-like, C-terminal domain"/>
    <property type="match status" value="1"/>
</dbReference>
<dbReference type="EMBL" id="FOAW01000007">
    <property type="protein sequence ID" value="SEL27494.1"/>
    <property type="molecule type" value="Genomic_DNA"/>
</dbReference>
<keyword evidence="1" id="KW-0805">Transcription regulation</keyword>
<evidence type="ECO:0000256" key="2">
    <source>
        <dbReference type="ARBA" id="ARBA00023125"/>
    </source>
</evidence>
<dbReference type="SUPFAM" id="SSF46689">
    <property type="entry name" value="Homeodomain-like"/>
    <property type="match status" value="1"/>
</dbReference>
<dbReference type="PROSITE" id="PS50977">
    <property type="entry name" value="HTH_TETR_2"/>
    <property type="match status" value="1"/>
</dbReference>
<gene>
    <name evidence="6" type="ORF">SAMN05444583_107160</name>
</gene>
<dbReference type="GO" id="GO:0003700">
    <property type="term" value="F:DNA-binding transcription factor activity"/>
    <property type="evidence" value="ECO:0007669"/>
    <property type="project" value="TreeGrafter"/>
</dbReference>
<evidence type="ECO:0000313" key="7">
    <source>
        <dbReference type="Proteomes" id="UP000198677"/>
    </source>
</evidence>
<keyword evidence="3" id="KW-0804">Transcription</keyword>
<evidence type="ECO:0000256" key="3">
    <source>
        <dbReference type="ARBA" id="ARBA00023163"/>
    </source>
</evidence>
<dbReference type="InterPro" id="IPR025996">
    <property type="entry name" value="MT1864/Rv1816-like_C"/>
</dbReference>
<dbReference type="Pfam" id="PF00440">
    <property type="entry name" value="TetR_N"/>
    <property type="match status" value="1"/>
</dbReference>
<keyword evidence="7" id="KW-1185">Reference proteome</keyword>
<dbReference type="PANTHER" id="PTHR30055">
    <property type="entry name" value="HTH-TYPE TRANSCRIPTIONAL REGULATOR RUTR"/>
    <property type="match status" value="1"/>
</dbReference>
<dbReference type="Gene3D" id="1.10.357.10">
    <property type="entry name" value="Tetracycline Repressor, domain 2"/>
    <property type="match status" value="1"/>
</dbReference>
<dbReference type="PANTHER" id="PTHR30055:SF220">
    <property type="entry name" value="TETR-FAMILY REGULATORY PROTEIN"/>
    <property type="match status" value="1"/>
</dbReference>
<dbReference type="InterPro" id="IPR001647">
    <property type="entry name" value="HTH_TetR"/>
</dbReference>
<evidence type="ECO:0000313" key="6">
    <source>
        <dbReference type="EMBL" id="SEL27494.1"/>
    </source>
</evidence>
<accession>A0A1H7NW67</accession>
<evidence type="ECO:0000256" key="4">
    <source>
        <dbReference type="PROSITE-ProRule" id="PRU00335"/>
    </source>
</evidence>
<reference evidence="7" key="1">
    <citation type="submission" date="2016-10" db="EMBL/GenBank/DDBJ databases">
        <authorList>
            <person name="Varghese N."/>
            <person name="Submissions S."/>
        </authorList>
    </citation>
    <scope>NUCLEOTIDE SEQUENCE [LARGE SCALE GENOMIC DNA]</scope>
    <source>
        <strain evidence="7">DSM 44675</strain>
    </source>
</reference>